<organism evidence="1">
    <name type="scientific">Homalodisca liturata</name>
    <dbReference type="NCBI Taxonomy" id="320908"/>
    <lineage>
        <taxon>Eukaryota</taxon>
        <taxon>Metazoa</taxon>
        <taxon>Ecdysozoa</taxon>
        <taxon>Arthropoda</taxon>
        <taxon>Hexapoda</taxon>
        <taxon>Insecta</taxon>
        <taxon>Pterygota</taxon>
        <taxon>Neoptera</taxon>
        <taxon>Paraneoptera</taxon>
        <taxon>Hemiptera</taxon>
        <taxon>Auchenorrhyncha</taxon>
        <taxon>Membracoidea</taxon>
        <taxon>Cicadellidae</taxon>
        <taxon>Cicadellinae</taxon>
        <taxon>Proconiini</taxon>
        <taxon>Homalodisca</taxon>
    </lineage>
</organism>
<protein>
    <recommendedName>
        <fullName evidence="2">60S ribosomal protein L6</fullName>
    </recommendedName>
</protein>
<reference evidence="1" key="1">
    <citation type="submission" date="2015-11" db="EMBL/GenBank/DDBJ databases">
        <title>De novo transcriptome assembly of four potential Pierce s Disease insect vectors from Arizona vineyards.</title>
        <authorList>
            <person name="Tassone E.E."/>
        </authorList>
    </citation>
    <scope>NUCLEOTIDE SEQUENCE</scope>
</reference>
<feature type="non-terminal residue" evidence="1">
    <location>
        <position position="1"/>
    </location>
</feature>
<evidence type="ECO:0000313" key="1">
    <source>
        <dbReference type="EMBL" id="JAS92706.1"/>
    </source>
</evidence>
<dbReference type="EMBL" id="GECU01015000">
    <property type="protein sequence ID" value="JAS92706.1"/>
    <property type="molecule type" value="Transcribed_RNA"/>
</dbReference>
<gene>
    <name evidence="1" type="ORF">g.58326</name>
</gene>
<name>A0A1B6J0M5_9HEMI</name>
<sequence>VRSAGSVGWASPYPHKIFSQILSPMANIKINNLAIRAALVDNPVKEGRYNTEDITPMERAYILKHTPKPRVERTDLEAGSIVVVLEGAYMGRKAVYIRKAGGCGAALFCITRGGAPAFFKIDERYLFKLSTSISLPGDLSLDVASLYESVIGEPERVEVEADGAEASVSNAVLEAISKVKFMRAYLSEDFKADHSVEFYSQKY</sequence>
<accession>A0A1B6J0M5</accession>
<evidence type="ECO:0008006" key="2">
    <source>
        <dbReference type="Google" id="ProtNLM"/>
    </source>
</evidence>
<proteinExistence type="predicted"/>
<dbReference type="AlphaFoldDB" id="A0A1B6J0M5"/>